<dbReference type="EMBL" id="GGFL01014806">
    <property type="protein sequence ID" value="MBW78984.1"/>
    <property type="molecule type" value="Transcribed_RNA"/>
</dbReference>
<feature type="signal peptide" evidence="1">
    <location>
        <begin position="1"/>
        <end position="24"/>
    </location>
</feature>
<organism evidence="2">
    <name type="scientific">Anopheles darlingi</name>
    <name type="common">Mosquito</name>
    <dbReference type="NCBI Taxonomy" id="43151"/>
    <lineage>
        <taxon>Eukaryota</taxon>
        <taxon>Metazoa</taxon>
        <taxon>Ecdysozoa</taxon>
        <taxon>Arthropoda</taxon>
        <taxon>Hexapoda</taxon>
        <taxon>Insecta</taxon>
        <taxon>Pterygota</taxon>
        <taxon>Neoptera</taxon>
        <taxon>Endopterygota</taxon>
        <taxon>Diptera</taxon>
        <taxon>Nematocera</taxon>
        <taxon>Culicoidea</taxon>
        <taxon>Culicidae</taxon>
        <taxon>Anophelinae</taxon>
        <taxon>Anopheles</taxon>
    </lineage>
</organism>
<evidence type="ECO:0000313" key="2">
    <source>
        <dbReference type="EMBL" id="MBW78984.1"/>
    </source>
</evidence>
<proteinExistence type="predicted"/>
<sequence length="70" mass="8345">MAPPMGMMMRKSLYWHLLRNLVLALRRQKPPHQKRLMLLKVPVRVRALQNLNFCSSFFFSNKIPINPKLK</sequence>
<reference evidence="2" key="1">
    <citation type="submission" date="2018-01" db="EMBL/GenBank/DDBJ databases">
        <title>An insight into the sialome of Amazonian anophelines.</title>
        <authorList>
            <person name="Ribeiro J.M."/>
            <person name="Scarpassa V."/>
            <person name="Calvo E."/>
        </authorList>
    </citation>
    <scope>NUCLEOTIDE SEQUENCE</scope>
</reference>
<feature type="chain" id="PRO_5014643349" evidence="1">
    <location>
        <begin position="25"/>
        <end position="70"/>
    </location>
</feature>
<protein>
    <submittedName>
        <fullName evidence="2">Putative secreted protein</fullName>
    </submittedName>
</protein>
<accession>A0A2M4DN57</accession>
<keyword evidence="1" id="KW-0732">Signal</keyword>
<dbReference type="AlphaFoldDB" id="A0A2M4DN57"/>
<evidence type="ECO:0000256" key="1">
    <source>
        <dbReference type="SAM" id="SignalP"/>
    </source>
</evidence>
<name>A0A2M4DN57_ANODA</name>